<gene>
    <name evidence="1" type="ORF">PAPYR_13414</name>
</gene>
<evidence type="ECO:0008006" key="3">
    <source>
        <dbReference type="Google" id="ProtNLM"/>
    </source>
</evidence>
<dbReference type="Proteomes" id="UP001141327">
    <property type="component" value="Unassembled WGS sequence"/>
</dbReference>
<proteinExistence type="predicted"/>
<keyword evidence="2" id="KW-1185">Reference proteome</keyword>
<reference evidence="1" key="1">
    <citation type="journal article" date="2022" name="bioRxiv">
        <title>Genomics of Preaxostyla Flagellates Illuminates Evolutionary Transitions and the Path Towards Mitochondrial Loss.</title>
        <authorList>
            <person name="Novak L.V.F."/>
            <person name="Treitli S.C."/>
            <person name="Pyrih J."/>
            <person name="Halakuc P."/>
            <person name="Pipaliya S.V."/>
            <person name="Vacek V."/>
            <person name="Brzon O."/>
            <person name="Soukal P."/>
            <person name="Eme L."/>
            <person name="Dacks J.B."/>
            <person name="Karnkowska A."/>
            <person name="Elias M."/>
            <person name="Hampl V."/>
        </authorList>
    </citation>
    <scope>NUCLEOTIDE SEQUENCE</scope>
    <source>
        <strain evidence="1">RCP-MX</strain>
    </source>
</reference>
<comment type="caution">
    <text evidence="1">The sequence shown here is derived from an EMBL/GenBank/DDBJ whole genome shotgun (WGS) entry which is preliminary data.</text>
</comment>
<organism evidence="1 2">
    <name type="scientific">Paratrimastix pyriformis</name>
    <dbReference type="NCBI Taxonomy" id="342808"/>
    <lineage>
        <taxon>Eukaryota</taxon>
        <taxon>Metamonada</taxon>
        <taxon>Preaxostyla</taxon>
        <taxon>Paratrimastigidae</taxon>
        <taxon>Paratrimastix</taxon>
    </lineage>
</organism>
<evidence type="ECO:0000313" key="1">
    <source>
        <dbReference type="EMBL" id="KAJ4452438.1"/>
    </source>
</evidence>
<protein>
    <recommendedName>
        <fullName evidence="3">Secreted protein</fullName>
    </recommendedName>
</protein>
<sequence length="138" mass="14953">MRMGCVALGRRLEAVLLGALMRTLISLALGRVGRRRGGFSFDVLALPRLPRRLLALLRLADITLGMLLRLADITLLVDIAPEMLLQPAERVEEQRGVGVDIPRMHIAVLTPGRVRPVASRWVSMIASSSVAREGAPGG</sequence>
<evidence type="ECO:0000313" key="2">
    <source>
        <dbReference type="Proteomes" id="UP001141327"/>
    </source>
</evidence>
<name>A0ABQ8U1T0_9EUKA</name>
<dbReference type="EMBL" id="JAPMOS010000513">
    <property type="protein sequence ID" value="KAJ4452438.1"/>
    <property type="molecule type" value="Genomic_DNA"/>
</dbReference>
<accession>A0ABQ8U1T0</accession>